<name>A0A077X0T6_9FUNG</name>
<evidence type="ECO:0000259" key="2">
    <source>
        <dbReference type="Pfam" id="PF17733"/>
    </source>
</evidence>
<dbReference type="OrthoDB" id="9936937at2759"/>
<dbReference type="PANTHER" id="PTHR36855:SF1">
    <property type="entry name" value="PEROXISOME MEMBRANE ANCHOR PROTEIN PEX14P N-TERMINAL DOMAIN-CONTAINING PROTEIN"/>
    <property type="match status" value="1"/>
</dbReference>
<reference evidence="4" key="1">
    <citation type="journal article" date="2014" name="Genome Announc.">
        <title>De novo whole-genome sequence and genome annotation of Lichtheimia ramosa.</title>
        <authorList>
            <person name="Linde J."/>
            <person name="Schwartze V."/>
            <person name="Binder U."/>
            <person name="Lass-Florl C."/>
            <person name="Voigt K."/>
            <person name="Horn F."/>
        </authorList>
    </citation>
    <scope>NUCLEOTIDE SEQUENCE</scope>
    <source>
        <strain evidence="4">JMRC FSU:6197</strain>
    </source>
</reference>
<dbReference type="InterPro" id="IPR040554">
    <property type="entry name" value="KPWE_PEX14_dom"/>
</dbReference>
<protein>
    <submittedName>
        <fullName evidence="4">Uncharacterized protein</fullName>
    </submittedName>
</protein>
<dbReference type="InterPro" id="IPR058841">
    <property type="entry name" value="HTH_76"/>
</dbReference>
<feature type="region of interest" description="Disordered" evidence="1">
    <location>
        <begin position="73"/>
        <end position="160"/>
    </location>
</feature>
<organism evidence="4">
    <name type="scientific">Lichtheimia ramosa</name>
    <dbReference type="NCBI Taxonomy" id="688394"/>
    <lineage>
        <taxon>Eukaryota</taxon>
        <taxon>Fungi</taxon>
        <taxon>Fungi incertae sedis</taxon>
        <taxon>Mucoromycota</taxon>
        <taxon>Mucoromycotina</taxon>
        <taxon>Mucoromycetes</taxon>
        <taxon>Mucorales</taxon>
        <taxon>Lichtheimiaceae</taxon>
        <taxon>Lichtheimia</taxon>
    </lineage>
</organism>
<evidence type="ECO:0000256" key="1">
    <source>
        <dbReference type="SAM" id="MobiDB-lite"/>
    </source>
</evidence>
<evidence type="ECO:0000259" key="3">
    <source>
        <dbReference type="Pfam" id="PF25871"/>
    </source>
</evidence>
<dbReference type="AlphaFoldDB" id="A0A077X0T6"/>
<dbReference type="Pfam" id="PF17733">
    <property type="entry name" value="KPWE_dom"/>
    <property type="match status" value="1"/>
</dbReference>
<dbReference type="PANTHER" id="PTHR36855">
    <property type="entry name" value="CHROMOSOME 10, WHOLE GENOME SHOTGUN SEQUENCE"/>
    <property type="match status" value="1"/>
</dbReference>
<accession>A0A077X0T6</accession>
<sequence>MSAASTETSNDTTVYEAFSKYDFDSDQQFQSGMSSILKQADANPETREQTLERAKWFYYNKFIQAFDYEEYQKWKSQDDNTSAKEQVQQQESEDNKEKDTKENDDDDKPPKFTFQELVEMIESGKEIPGIRQIPNKLNEGTPSEPKMPVRRKPWETARED</sequence>
<proteinExistence type="predicted"/>
<dbReference type="EMBL" id="LK023368">
    <property type="protein sequence ID" value="CDS13089.1"/>
    <property type="molecule type" value="Genomic_DNA"/>
</dbReference>
<feature type="domain" description="Peroxisomal membrane protein PEX14-like KPWE" evidence="2">
    <location>
        <begin position="112"/>
        <end position="156"/>
    </location>
</feature>
<feature type="domain" description="PEX14-like helix-turn-helix" evidence="3">
    <location>
        <begin position="13"/>
        <end position="77"/>
    </location>
</feature>
<feature type="compositionally biased region" description="Basic and acidic residues" evidence="1">
    <location>
        <begin position="73"/>
        <end position="82"/>
    </location>
</feature>
<evidence type="ECO:0000313" key="4">
    <source>
        <dbReference type="EMBL" id="CDS13089.1"/>
    </source>
</evidence>
<gene>
    <name evidence="4" type="ORF">LRAMOSA05273</name>
</gene>
<dbReference type="Pfam" id="PF25871">
    <property type="entry name" value="HTH_76"/>
    <property type="match status" value="1"/>
</dbReference>